<organism evidence="2 3">
    <name type="scientific">Effrenium voratum</name>
    <dbReference type="NCBI Taxonomy" id="2562239"/>
    <lineage>
        <taxon>Eukaryota</taxon>
        <taxon>Sar</taxon>
        <taxon>Alveolata</taxon>
        <taxon>Dinophyceae</taxon>
        <taxon>Suessiales</taxon>
        <taxon>Symbiodiniaceae</taxon>
        <taxon>Effrenium</taxon>
    </lineage>
</organism>
<dbReference type="EMBL" id="CAUJNA010003618">
    <property type="protein sequence ID" value="CAJ1406173.1"/>
    <property type="molecule type" value="Genomic_DNA"/>
</dbReference>
<dbReference type="AlphaFoldDB" id="A0AA36JH81"/>
<proteinExistence type="predicted"/>
<reference evidence="2" key="1">
    <citation type="submission" date="2023-08" db="EMBL/GenBank/DDBJ databases">
        <authorList>
            <person name="Chen Y."/>
            <person name="Shah S."/>
            <person name="Dougan E. K."/>
            <person name="Thang M."/>
            <person name="Chan C."/>
        </authorList>
    </citation>
    <scope>NUCLEOTIDE SEQUENCE</scope>
</reference>
<feature type="region of interest" description="Disordered" evidence="1">
    <location>
        <begin position="227"/>
        <end position="268"/>
    </location>
</feature>
<dbReference type="InterPro" id="IPR000225">
    <property type="entry name" value="Armadillo"/>
</dbReference>
<dbReference type="PANTHER" id="PTHR23315:SF7">
    <property type="entry name" value="U-BOX DOMAIN-CONTAINING PROTEIN 4"/>
    <property type="match status" value="1"/>
</dbReference>
<dbReference type="PANTHER" id="PTHR23315">
    <property type="entry name" value="U BOX DOMAIN-CONTAINING"/>
    <property type="match status" value="1"/>
</dbReference>
<keyword evidence="3" id="KW-1185">Reference proteome</keyword>
<dbReference type="Gene3D" id="1.25.10.10">
    <property type="entry name" value="Leucine-rich Repeat Variant"/>
    <property type="match status" value="1"/>
</dbReference>
<dbReference type="SUPFAM" id="SSF48371">
    <property type="entry name" value="ARM repeat"/>
    <property type="match status" value="1"/>
</dbReference>
<dbReference type="Pfam" id="PF00514">
    <property type="entry name" value="Arm"/>
    <property type="match status" value="1"/>
</dbReference>
<dbReference type="InterPro" id="IPR011989">
    <property type="entry name" value="ARM-like"/>
</dbReference>
<dbReference type="Proteomes" id="UP001178507">
    <property type="component" value="Unassembled WGS sequence"/>
</dbReference>
<protein>
    <submittedName>
        <fullName evidence="2">Uncharacterized protein</fullName>
    </submittedName>
</protein>
<name>A0AA36JH81_9DINO</name>
<accession>A0AA36JH81</accession>
<feature type="compositionally biased region" description="Basic and acidic residues" evidence="1">
    <location>
        <begin position="247"/>
        <end position="258"/>
    </location>
</feature>
<comment type="caution">
    <text evidence="2">The sequence shown here is derived from an EMBL/GenBank/DDBJ whole genome shotgun (WGS) entry which is preliminary data.</text>
</comment>
<evidence type="ECO:0000313" key="3">
    <source>
        <dbReference type="Proteomes" id="UP001178507"/>
    </source>
</evidence>
<evidence type="ECO:0000256" key="1">
    <source>
        <dbReference type="SAM" id="MobiDB-lite"/>
    </source>
</evidence>
<sequence length="268" mass="28069">MGVPLSTACCCTVGDPDGCVEQLRTGRVVEQQAAAAGIASIARRKVQRRSQWMADAVPLLVQAVTRGESMDLREHAARALANLPMCDAANAQTIVDAGGVQALVYLLGVESYGCRAQAARALGNMCVVSKAAARKILHGGAVQPLLTALLTDEAPIAGINLSVEAAVALANFSSVDTHCRNAVLQSAVVIPGLQHLAASEDSQTKAAARRALLALAQGSMRARQALEACESQQLDTARSAPSPRSPQRLEPEVTEKVFGRKSPMVTVR</sequence>
<dbReference type="SMART" id="SM00185">
    <property type="entry name" value="ARM"/>
    <property type="match status" value="4"/>
</dbReference>
<dbReference type="InterPro" id="IPR016024">
    <property type="entry name" value="ARM-type_fold"/>
</dbReference>
<evidence type="ECO:0000313" key="2">
    <source>
        <dbReference type="EMBL" id="CAJ1406173.1"/>
    </source>
</evidence>
<gene>
    <name evidence="2" type="ORF">EVOR1521_LOCUS28204</name>
</gene>